<dbReference type="InterPro" id="IPR000093">
    <property type="entry name" value="DNA_Rcmb_RecR"/>
</dbReference>
<evidence type="ECO:0000313" key="2">
    <source>
        <dbReference type="EMBL" id="ASX25821.1"/>
    </source>
</evidence>
<dbReference type="InterPro" id="IPR015967">
    <property type="entry name" value="Rcmb_RecR_Znf"/>
</dbReference>
<dbReference type="Pfam" id="PF21175">
    <property type="entry name" value="RecR_C"/>
    <property type="match status" value="1"/>
</dbReference>
<dbReference type="Gene3D" id="3.40.1360.10">
    <property type="match status" value="1"/>
</dbReference>
<dbReference type="FunFam" id="3.40.1360.10:FF:000001">
    <property type="entry name" value="Recombination protein RecR"/>
    <property type="match status" value="1"/>
</dbReference>
<keyword evidence="1" id="KW-0234">DNA repair</keyword>
<protein>
    <recommendedName>
        <fullName evidence="1">Recombination protein RecR</fullName>
    </recommendedName>
</protein>
<dbReference type="OrthoDB" id="9802672at2"/>
<proteinExistence type="inferred from homology"/>
<keyword evidence="1" id="KW-0479">Metal-binding</keyword>
<dbReference type="Pfam" id="PF02132">
    <property type="entry name" value="RecR_ZnF"/>
    <property type="match status" value="1"/>
</dbReference>
<dbReference type="Pfam" id="PF21176">
    <property type="entry name" value="RecR_HhH"/>
    <property type="match status" value="1"/>
</dbReference>
<dbReference type="InterPro" id="IPR034137">
    <property type="entry name" value="TOPRIM_RecR"/>
</dbReference>
<feature type="zinc finger region" description="C4-type" evidence="1">
    <location>
        <begin position="57"/>
        <end position="72"/>
    </location>
</feature>
<dbReference type="PANTHER" id="PTHR30446:SF0">
    <property type="entry name" value="RECOMBINATION PROTEIN RECR"/>
    <property type="match status" value="1"/>
</dbReference>
<accession>A0A249DWM4</accession>
<dbReference type="Gene3D" id="1.10.8.420">
    <property type="entry name" value="RecR Domain 1"/>
    <property type="match status" value="1"/>
</dbReference>
<comment type="function">
    <text evidence="1">May play a role in DNA repair. It seems to be involved in an RecBC-independent recombinational process of DNA repair. It may act with RecF and RecO.</text>
</comment>
<dbReference type="Proteomes" id="UP000216438">
    <property type="component" value="Chromosome"/>
</dbReference>
<dbReference type="CDD" id="cd01025">
    <property type="entry name" value="TOPRIM_recR"/>
    <property type="match status" value="1"/>
</dbReference>
<keyword evidence="1" id="KW-0862">Zinc</keyword>
<dbReference type="HAMAP" id="MF_00017">
    <property type="entry name" value="RecR"/>
    <property type="match status" value="1"/>
</dbReference>
<dbReference type="Gene3D" id="6.10.250.240">
    <property type="match status" value="1"/>
</dbReference>
<keyword evidence="1" id="KW-0863">Zinc-finger</keyword>
<dbReference type="RefSeq" id="WP_016857061.1">
    <property type="nucleotide sequence ID" value="NZ_CP016303.1"/>
</dbReference>
<reference evidence="3" key="1">
    <citation type="submission" date="2016-06" db="EMBL/GenBank/DDBJ databases">
        <authorList>
            <person name="Chen W."/>
            <person name="Hasegawa D.K."/>
        </authorList>
    </citation>
    <scope>NUCLEOTIDE SEQUENCE [LARGE SCALE GENOMIC DNA]</scope>
    <source>
        <strain evidence="3">MEAM1</strain>
    </source>
</reference>
<reference evidence="2 3" key="2">
    <citation type="submission" date="2017-09" db="EMBL/GenBank/DDBJ databases">
        <title>The genome of whitefly Bemisia tabaci, a global crop pest, provides novel insights into virus transmission, host adaptation and insecticide resistance.</title>
        <authorList>
            <person name="Kaur N."/>
            <person name="Kliot A."/>
            <person name="Pinheiro P.V."/>
            <person name="Luan J."/>
            <person name="Zheng Y."/>
            <person name="Liu W."/>
            <person name="Sun H."/>
            <person name="Yang X."/>
            <person name="Xu Y."/>
            <person name="Luo Y."/>
            <person name="Kruse A."/>
            <person name="Fisher T.W."/>
            <person name="Nelson D.R."/>
            <person name="Elimelech M."/>
            <person name="MacCoss M."/>
            <person name="Johnson R."/>
            <person name="Cohen E."/>
            <person name="Hunter W.B."/>
            <person name="Brown J.K."/>
            <person name="Jander G."/>
            <person name="Cilia M."/>
            <person name="Douglas A.E."/>
            <person name="Ghanim M."/>
            <person name="Simmons A.M."/>
            <person name="Wintermantel W.M."/>
            <person name="Ling K.-S."/>
            <person name="Fei Z."/>
        </authorList>
    </citation>
    <scope>NUCLEOTIDE SEQUENCE [LARGE SCALE GENOMIC DNA]</scope>
    <source>
        <strain evidence="2 3">MEAM1</strain>
    </source>
</reference>
<keyword evidence="1" id="KW-0233">DNA recombination</keyword>
<dbReference type="NCBIfam" id="TIGR00615">
    <property type="entry name" value="recR"/>
    <property type="match status" value="1"/>
</dbReference>
<dbReference type="GO" id="GO:0008270">
    <property type="term" value="F:zinc ion binding"/>
    <property type="evidence" value="ECO:0007669"/>
    <property type="project" value="UniProtKB-KW"/>
</dbReference>
<dbReference type="PANTHER" id="PTHR30446">
    <property type="entry name" value="RECOMBINATION PROTEIN RECR"/>
    <property type="match status" value="1"/>
</dbReference>
<evidence type="ECO:0000256" key="1">
    <source>
        <dbReference type="HAMAP-Rule" id="MF_00017"/>
    </source>
</evidence>
<dbReference type="GO" id="GO:0006281">
    <property type="term" value="P:DNA repair"/>
    <property type="evidence" value="ECO:0007669"/>
    <property type="project" value="UniProtKB-UniRule"/>
</dbReference>
<dbReference type="GO" id="GO:0006310">
    <property type="term" value="P:DNA recombination"/>
    <property type="evidence" value="ECO:0007669"/>
    <property type="project" value="UniProtKB-UniRule"/>
</dbReference>
<dbReference type="Pfam" id="PF13662">
    <property type="entry name" value="Toprim_4"/>
    <property type="match status" value="1"/>
</dbReference>
<name>A0A249DWM4_9ENTR</name>
<evidence type="ECO:0000313" key="3">
    <source>
        <dbReference type="Proteomes" id="UP000216438"/>
    </source>
</evidence>
<dbReference type="PROSITE" id="PS50880">
    <property type="entry name" value="TOPRIM"/>
    <property type="match status" value="1"/>
</dbReference>
<dbReference type="SMART" id="SM00493">
    <property type="entry name" value="TOPRIM"/>
    <property type="match status" value="1"/>
</dbReference>
<dbReference type="InterPro" id="IPR006171">
    <property type="entry name" value="TOPRIM_dom"/>
</dbReference>
<dbReference type="GO" id="GO:0003677">
    <property type="term" value="F:DNA binding"/>
    <property type="evidence" value="ECO:0007669"/>
    <property type="project" value="UniProtKB-UniRule"/>
</dbReference>
<comment type="similarity">
    <text evidence="1">Belongs to the RecR family.</text>
</comment>
<sequence>MQTSVVIEALMESLRHLPGVGPKSAQRMAFYLLQSDRSKGIRLAESLLKAMSEIGHCGVCRTFTEQPCCDICSNVYREKMGQICVVESPSDICAIEQTGQFSGRYFVLMGRLSPLDGIGPDDIGLPLLERRLSTEPIKEVILAMNPTVEGEATSNYVAQMCEEYGISATKIAHGVPIGGDLEMVDETTLSHALVGRRPMNFN</sequence>
<dbReference type="SUPFAM" id="SSF111304">
    <property type="entry name" value="Recombination protein RecR"/>
    <property type="match status" value="1"/>
</dbReference>
<dbReference type="InterPro" id="IPR023627">
    <property type="entry name" value="Rcmb_RecR"/>
</dbReference>
<keyword evidence="1" id="KW-0227">DNA damage</keyword>
<organism evidence="2 3">
    <name type="scientific">Candidatus Hamiltonella defensa</name>
    <name type="common">Bemisia tabaci</name>
    <dbReference type="NCBI Taxonomy" id="672795"/>
    <lineage>
        <taxon>Bacteria</taxon>
        <taxon>Pseudomonadati</taxon>
        <taxon>Pseudomonadota</taxon>
        <taxon>Gammaproteobacteria</taxon>
        <taxon>Enterobacterales</taxon>
        <taxon>Enterobacteriaceae</taxon>
        <taxon>aphid secondary symbionts</taxon>
        <taxon>Candidatus Williamhamiltonella</taxon>
    </lineage>
</organism>
<gene>
    <name evidence="1" type="primary">recR</name>
    <name evidence="2" type="ORF">BA171_01295</name>
</gene>
<dbReference type="AlphaFoldDB" id="A0A249DWM4"/>
<dbReference type="EMBL" id="CP016303">
    <property type="protein sequence ID" value="ASX25821.1"/>
    <property type="molecule type" value="Genomic_DNA"/>
</dbReference>